<name>A0A0D6MHX1_9PROT</name>
<evidence type="ECO:0000256" key="1">
    <source>
        <dbReference type="ARBA" id="ARBA00008136"/>
    </source>
</evidence>
<dbReference type="InterPro" id="IPR036590">
    <property type="entry name" value="SRAP-like"/>
</dbReference>
<dbReference type="EC" id="3.4.-.-" evidence="8"/>
<protein>
    <recommendedName>
        <fullName evidence="8">Abasic site processing protein</fullName>
        <ecNumber evidence="8">3.4.-.-</ecNumber>
    </recommendedName>
</protein>
<dbReference type="OrthoDB" id="9782620at2"/>
<dbReference type="GO" id="GO:0003697">
    <property type="term" value="F:single-stranded DNA binding"/>
    <property type="evidence" value="ECO:0007669"/>
    <property type="project" value="InterPro"/>
</dbReference>
<dbReference type="GO" id="GO:0008233">
    <property type="term" value="F:peptidase activity"/>
    <property type="evidence" value="ECO:0007669"/>
    <property type="project" value="UniProtKB-KW"/>
</dbReference>
<organism evidence="9 10">
    <name type="scientific">Tanticharoenia sakaeratensis NBRC 103193</name>
    <dbReference type="NCBI Taxonomy" id="1231623"/>
    <lineage>
        <taxon>Bacteria</taxon>
        <taxon>Pseudomonadati</taxon>
        <taxon>Pseudomonadota</taxon>
        <taxon>Alphaproteobacteria</taxon>
        <taxon>Acetobacterales</taxon>
        <taxon>Acetobacteraceae</taxon>
        <taxon>Tanticharoenia</taxon>
    </lineage>
</organism>
<dbReference type="PANTHER" id="PTHR13604">
    <property type="entry name" value="DC12-RELATED"/>
    <property type="match status" value="1"/>
</dbReference>
<dbReference type="STRING" id="1231623.Tasa_005_016"/>
<evidence type="ECO:0000256" key="4">
    <source>
        <dbReference type="ARBA" id="ARBA00022801"/>
    </source>
</evidence>
<evidence type="ECO:0000313" key="9">
    <source>
        <dbReference type="EMBL" id="GAN53101.1"/>
    </source>
</evidence>
<evidence type="ECO:0000313" key="10">
    <source>
        <dbReference type="Proteomes" id="UP000032679"/>
    </source>
</evidence>
<evidence type="ECO:0000256" key="3">
    <source>
        <dbReference type="ARBA" id="ARBA00022763"/>
    </source>
</evidence>
<evidence type="ECO:0000256" key="5">
    <source>
        <dbReference type="ARBA" id="ARBA00023124"/>
    </source>
</evidence>
<keyword evidence="10" id="KW-1185">Reference proteome</keyword>
<keyword evidence="7" id="KW-0456">Lyase</keyword>
<dbReference type="SUPFAM" id="SSF143081">
    <property type="entry name" value="BB1717-like"/>
    <property type="match status" value="1"/>
</dbReference>
<accession>A0A0D6MHX1</accession>
<comment type="similarity">
    <text evidence="1 8">Belongs to the SOS response-associated peptidase family.</text>
</comment>
<keyword evidence="4 8" id="KW-0378">Hydrolase</keyword>
<keyword evidence="3" id="KW-0227">DNA damage</keyword>
<sequence>MPARYALSMTTDALRSAYGVSGPGPIWLPSWNVAPGQPAPVIRRPDRGTGRALDLMFWGLVPSWTTTMDRRSSHARCETLAESGMFRAAFRSRRCLIPASAFYGRIADRPYACARRDGQPLAFAGLWDLWGLDGDTLRGFAVVTTDAPDGLLPGTARFPVLLPAEAWEAWLNAPPREARTLMHPALPDVLRCWPISGRVRDPAQNDAHLLDPLAI</sequence>
<dbReference type="GO" id="GO:0016829">
    <property type="term" value="F:lyase activity"/>
    <property type="evidence" value="ECO:0007669"/>
    <property type="project" value="UniProtKB-KW"/>
</dbReference>
<dbReference type="Gene3D" id="3.90.1680.10">
    <property type="entry name" value="SOS response associated peptidase-like"/>
    <property type="match status" value="1"/>
</dbReference>
<comment type="caution">
    <text evidence="9">The sequence shown here is derived from an EMBL/GenBank/DDBJ whole genome shotgun (WGS) entry which is preliminary data.</text>
</comment>
<dbReference type="GO" id="GO:0106300">
    <property type="term" value="P:protein-DNA covalent cross-linking repair"/>
    <property type="evidence" value="ECO:0007669"/>
    <property type="project" value="InterPro"/>
</dbReference>
<keyword evidence="5" id="KW-0190">Covalent protein-DNA linkage</keyword>
<dbReference type="Pfam" id="PF02586">
    <property type="entry name" value="SRAP"/>
    <property type="match status" value="1"/>
</dbReference>
<evidence type="ECO:0000256" key="7">
    <source>
        <dbReference type="ARBA" id="ARBA00023239"/>
    </source>
</evidence>
<proteinExistence type="inferred from homology"/>
<gene>
    <name evidence="9" type="ORF">Tasa_005_016</name>
</gene>
<keyword evidence="6" id="KW-0238">DNA-binding</keyword>
<dbReference type="PANTHER" id="PTHR13604:SF0">
    <property type="entry name" value="ABASIC SITE PROCESSING PROTEIN HMCES"/>
    <property type="match status" value="1"/>
</dbReference>
<dbReference type="AlphaFoldDB" id="A0A0D6MHX1"/>
<evidence type="ECO:0000256" key="6">
    <source>
        <dbReference type="ARBA" id="ARBA00023125"/>
    </source>
</evidence>
<dbReference type="InterPro" id="IPR003738">
    <property type="entry name" value="SRAP"/>
</dbReference>
<evidence type="ECO:0000256" key="2">
    <source>
        <dbReference type="ARBA" id="ARBA00022670"/>
    </source>
</evidence>
<dbReference type="GO" id="GO:0006508">
    <property type="term" value="P:proteolysis"/>
    <property type="evidence" value="ECO:0007669"/>
    <property type="project" value="UniProtKB-KW"/>
</dbReference>
<reference evidence="9 10" key="1">
    <citation type="submission" date="2012-10" db="EMBL/GenBank/DDBJ databases">
        <title>Genome sequencing of Tanticharoenia sakaeratensis NBRC 103193.</title>
        <authorList>
            <person name="Azuma Y."/>
            <person name="Hadano H."/>
            <person name="Hirakawa H."/>
            <person name="Matsushita K."/>
        </authorList>
    </citation>
    <scope>NUCLEOTIDE SEQUENCE [LARGE SCALE GENOMIC DNA]</scope>
    <source>
        <strain evidence="9 10">NBRC 103193</strain>
    </source>
</reference>
<dbReference type="Proteomes" id="UP000032679">
    <property type="component" value="Unassembled WGS sequence"/>
</dbReference>
<keyword evidence="2 8" id="KW-0645">Protease</keyword>
<dbReference type="RefSeq" id="WP_048846742.1">
    <property type="nucleotide sequence ID" value="NZ_BALE01000005.1"/>
</dbReference>
<evidence type="ECO:0000256" key="8">
    <source>
        <dbReference type="RuleBase" id="RU364100"/>
    </source>
</evidence>
<dbReference type="EMBL" id="BALE01000005">
    <property type="protein sequence ID" value="GAN53101.1"/>
    <property type="molecule type" value="Genomic_DNA"/>
</dbReference>